<dbReference type="NCBIfam" id="NF004326">
    <property type="entry name" value="PRK05720.1"/>
    <property type="match status" value="1"/>
</dbReference>
<dbReference type="InterPro" id="IPR042529">
    <property type="entry name" value="IF_2B-like_C"/>
</dbReference>
<keyword evidence="6" id="KW-1185">Reference proteome</keyword>
<feature type="active site" description="Proton donor" evidence="2">
    <location>
        <position position="245"/>
    </location>
</feature>
<dbReference type="EMBL" id="WUBZ01000017">
    <property type="protein sequence ID" value="MWV54665.1"/>
    <property type="molecule type" value="Genomic_DNA"/>
</dbReference>
<feature type="binding site" evidence="2">
    <location>
        <begin position="45"/>
        <end position="47"/>
    </location>
    <ligand>
        <name>substrate</name>
    </ligand>
</feature>
<keyword evidence="2" id="KW-0486">Methionine biosynthesis</keyword>
<evidence type="ECO:0000313" key="5">
    <source>
        <dbReference type="Proteomes" id="UP000279908"/>
    </source>
</evidence>
<comment type="caution">
    <text evidence="4">The sequence shown here is derived from an EMBL/GenBank/DDBJ whole genome shotgun (WGS) entry which is preliminary data.</text>
</comment>
<reference evidence="4 5" key="1">
    <citation type="submission" date="2018-12" db="EMBL/GenBank/DDBJ databases">
        <authorList>
            <person name="Lunina O.N."/>
            <person name="Grouzdev D.S."/>
            <person name="Gorlenko V.M."/>
            <person name="Savvichev A.S."/>
        </authorList>
    </citation>
    <scope>NUCLEOTIDE SEQUENCE [LARGE SCALE GENOMIC DNA]</scope>
    <source>
        <strain evidence="4 5">BrKhr-17</strain>
    </source>
</reference>
<evidence type="ECO:0000256" key="1">
    <source>
        <dbReference type="ARBA" id="ARBA00023235"/>
    </source>
</evidence>
<dbReference type="NCBIfam" id="TIGR00512">
    <property type="entry name" value="salvage_mtnA"/>
    <property type="match status" value="1"/>
</dbReference>
<reference evidence="3 6" key="2">
    <citation type="submission" date="2019-11" db="EMBL/GenBank/DDBJ databases">
        <title>Green- and brown-colored morphotypes of Chlorobia in the stratified aquatic ecosystems of Kandalaksha Gulf (White Sea): A model for study of the accessory genome evolution.</title>
        <authorList>
            <person name="Grouzdev D.S."/>
        </authorList>
    </citation>
    <scope>NUCLEOTIDE SEQUENCE [LARGE SCALE GENOMIC DNA]</scope>
    <source>
        <strain evidence="3 6">ZM</strain>
    </source>
</reference>
<dbReference type="Pfam" id="PF01008">
    <property type="entry name" value="IF-2B"/>
    <property type="match status" value="1"/>
</dbReference>
<name>A0A3S0NAP9_CHLPH</name>
<dbReference type="InterPro" id="IPR000649">
    <property type="entry name" value="IF-2B-related"/>
</dbReference>
<dbReference type="GO" id="GO:0019509">
    <property type="term" value="P:L-methionine salvage from methylthioadenosine"/>
    <property type="evidence" value="ECO:0007669"/>
    <property type="project" value="UniProtKB-UniRule"/>
</dbReference>
<dbReference type="Proteomes" id="UP000279908">
    <property type="component" value="Unassembled WGS sequence"/>
</dbReference>
<dbReference type="HAMAP" id="MF_01678">
    <property type="entry name" value="Salvage_MtnA"/>
    <property type="match status" value="1"/>
</dbReference>
<dbReference type="SUPFAM" id="SSF100950">
    <property type="entry name" value="NagB/RpiA/CoA transferase-like"/>
    <property type="match status" value="1"/>
</dbReference>
<comment type="catalytic activity">
    <reaction evidence="2">
        <text>5-(methylsulfanyl)-alpha-D-ribose 1-phosphate = 5-(methylsulfanyl)-D-ribulose 1-phosphate</text>
        <dbReference type="Rhea" id="RHEA:19989"/>
        <dbReference type="ChEBI" id="CHEBI:58533"/>
        <dbReference type="ChEBI" id="CHEBI:58548"/>
        <dbReference type="EC" id="5.3.1.23"/>
    </reaction>
</comment>
<evidence type="ECO:0000313" key="4">
    <source>
        <dbReference type="EMBL" id="RTY38434.1"/>
    </source>
</evidence>
<sequence length="355" mass="38874">MIDAISFKDGTFRYLDQRLLPLQEIHVETRDHREAIEAIKSLAVRGAPLIGASAGYTVVLGVNSFKGAKEAFPAYFSQLIADVEASRPTAVNLFFATKKMKAVYDANFESDSLDELKAKMTDEAHKIYNDEVDNCDRIARHGVEQIKRDCADILKTRKLNVLTHCNTGTLACCGIGTALGVIRLAWKEGLIERVITAESRPLLQGLRLTAWELEHDGIPFISISDSSSAFLMQRGMIDFGVVGADRITANGDTANKIGTYAHAVSASHHGLPFYIAAPVSTIDITLKEGTQIPIEERNADELRTIFGTQVATPTTPVLNYAFDVTPGTLLRGIITEKKAVVGSYETGLRELFTQQ</sequence>
<dbReference type="FunFam" id="3.40.50.10470:FF:000006">
    <property type="entry name" value="Methylthioribose-1-phosphate isomerase"/>
    <property type="match status" value="1"/>
</dbReference>
<feature type="binding site" evidence="2">
    <location>
        <position position="87"/>
    </location>
    <ligand>
        <name>substrate</name>
    </ligand>
</feature>
<dbReference type="EC" id="5.3.1.23" evidence="2"/>
<dbReference type="InterPro" id="IPR027363">
    <property type="entry name" value="M1Pi_N"/>
</dbReference>
<feature type="binding site" evidence="2">
    <location>
        <begin position="255"/>
        <end position="256"/>
    </location>
    <ligand>
        <name>substrate</name>
    </ligand>
</feature>
<dbReference type="PANTHER" id="PTHR43475:SF1">
    <property type="entry name" value="METHYLTHIORIBOSE-1-PHOSPHATE ISOMERASE"/>
    <property type="match status" value="1"/>
</dbReference>
<feature type="binding site" evidence="2">
    <location>
        <position position="204"/>
    </location>
    <ligand>
        <name>substrate</name>
    </ligand>
</feature>
<protein>
    <recommendedName>
        <fullName evidence="2">Methylthioribose-1-phosphate isomerase</fullName>
        <shortName evidence="2">M1Pi</shortName>
        <shortName evidence="2">MTR-1-P isomerase</shortName>
        <ecNumber evidence="2">5.3.1.23</ecNumber>
    </recommendedName>
    <alternativeName>
        <fullName evidence="2">S-methyl-5-thioribose-1-phosphate isomerase</fullName>
    </alternativeName>
</protein>
<dbReference type="AlphaFoldDB" id="A0A3S0NAP9"/>
<comment type="function">
    <text evidence="2">Catalyzes the interconversion of methylthioribose-1-phosphate (MTR-1-P) into methylthioribulose-1-phosphate (MTRu-1-P).</text>
</comment>
<dbReference type="InterPro" id="IPR037171">
    <property type="entry name" value="NagB/RpiA_transferase-like"/>
</dbReference>
<evidence type="ECO:0000313" key="6">
    <source>
        <dbReference type="Proteomes" id="UP000489351"/>
    </source>
</evidence>
<accession>A0A3S0NAP9</accession>
<dbReference type="GO" id="GO:0046523">
    <property type="term" value="F:S-methyl-5-thioribose-1-phosphate isomerase activity"/>
    <property type="evidence" value="ECO:0007669"/>
    <property type="project" value="UniProtKB-UniRule"/>
</dbReference>
<dbReference type="NCBIfam" id="TIGR00524">
    <property type="entry name" value="eIF-2B_rel"/>
    <property type="match status" value="1"/>
</dbReference>
<keyword evidence="2" id="KW-0028">Amino-acid biosynthesis</keyword>
<dbReference type="UniPathway" id="UPA00904">
    <property type="reaction ID" value="UER00874"/>
</dbReference>
<organism evidence="4 5">
    <name type="scientific">Chlorobium phaeovibrioides</name>
    <dbReference type="NCBI Taxonomy" id="1094"/>
    <lineage>
        <taxon>Bacteria</taxon>
        <taxon>Pseudomonadati</taxon>
        <taxon>Chlorobiota</taxon>
        <taxon>Chlorobiia</taxon>
        <taxon>Chlorobiales</taxon>
        <taxon>Chlorobiaceae</taxon>
        <taxon>Chlorobium/Pelodictyon group</taxon>
        <taxon>Chlorobium</taxon>
    </lineage>
</organism>
<dbReference type="Proteomes" id="UP000489351">
    <property type="component" value="Unassembled WGS sequence"/>
</dbReference>
<comment type="pathway">
    <text evidence="2">Amino-acid biosynthesis; L-methionine biosynthesis via salvage pathway; L-methionine from S-methyl-5-thio-alpha-D-ribose 1-phosphate: step 1/6.</text>
</comment>
<dbReference type="PANTHER" id="PTHR43475">
    <property type="entry name" value="METHYLTHIORIBOSE-1-PHOSPHATE ISOMERASE"/>
    <property type="match status" value="1"/>
</dbReference>
<dbReference type="EMBL" id="RXYK01000005">
    <property type="protein sequence ID" value="RTY38434.1"/>
    <property type="molecule type" value="Genomic_DNA"/>
</dbReference>
<gene>
    <name evidence="2 4" type="primary">mtnA</name>
    <name evidence="4" type="ORF">EKD02_04950</name>
    <name evidence="3" type="ORF">GJ685_06245</name>
</gene>
<dbReference type="InterPro" id="IPR005251">
    <property type="entry name" value="IF-M1Pi"/>
</dbReference>
<comment type="similarity">
    <text evidence="2">Belongs to the EIF-2B alpha/beta/delta subunits family. MtnA subfamily.</text>
</comment>
<keyword evidence="1 2" id="KW-0413">Isomerase</keyword>
<dbReference type="FunFam" id="1.20.120.420:FF:000003">
    <property type="entry name" value="Methylthioribose-1-phosphate isomerase"/>
    <property type="match status" value="1"/>
</dbReference>
<dbReference type="RefSeq" id="WP_126384169.1">
    <property type="nucleotide sequence ID" value="NZ_RXYK01000005.1"/>
</dbReference>
<evidence type="ECO:0000313" key="3">
    <source>
        <dbReference type="EMBL" id="MWV54665.1"/>
    </source>
</evidence>
<dbReference type="Gene3D" id="1.20.120.420">
    <property type="entry name" value="translation initiation factor eif-2b, domain 1"/>
    <property type="match status" value="1"/>
</dbReference>
<feature type="site" description="Transition state stabilizer" evidence="2">
    <location>
        <position position="165"/>
    </location>
</feature>
<evidence type="ECO:0000256" key="2">
    <source>
        <dbReference type="HAMAP-Rule" id="MF_01678"/>
    </source>
</evidence>
<dbReference type="Gene3D" id="3.40.50.10470">
    <property type="entry name" value="Translation initiation factor eif-2b, domain 2"/>
    <property type="match status" value="1"/>
</dbReference>
<dbReference type="InterPro" id="IPR011559">
    <property type="entry name" value="Initiation_fac_2B_a/b/d"/>
</dbReference>
<proteinExistence type="inferred from homology"/>